<dbReference type="PANTHER" id="PTHR42951">
    <property type="entry name" value="METALLO-BETA-LACTAMASE DOMAIN-CONTAINING"/>
    <property type="match status" value="1"/>
</dbReference>
<dbReference type="OrthoDB" id="420651at2"/>
<dbReference type="AlphaFoldDB" id="A0A4R1F6Q3"/>
<keyword evidence="2" id="KW-0378">Hydrolase</keyword>
<comment type="caution">
    <text evidence="2">The sequence shown here is derived from an EMBL/GenBank/DDBJ whole genome shotgun (WGS) entry which is preliminary data.</text>
</comment>
<dbReference type="SUPFAM" id="SSF56281">
    <property type="entry name" value="Metallo-hydrolase/oxidoreductase"/>
    <property type="match status" value="1"/>
</dbReference>
<evidence type="ECO:0000313" key="2">
    <source>
        <dbReference type="EMBL" id="TCJ88244.1"/>
    </source>
</evidence>
<organism evidence="2 3">
    <name type="scientific">Cocleimonas flava</name>
    <dbReference type="NCBI Taxonomy" id="634765"/>
    <lineage>
        <taxon>Bacteria</taxon>
        <taxon>Pseudomonadati</taxon>
        <taxon>Pseudomonadota</taxon>
        <taxon>Gammaproteobacteria</taxon>
        <taxon>Thiotrichales</taxon>
        <taxon>Thiotrichaceae</taxon>
        <taxon>Cocleimonas</taxon>
    </lineage>
</organism>
<gene>
    <name evidence="2" type="ORF">EV695_0084</name>
</gene>
<accession>A0A4R1F6Q3</accession>
<sequence>MKLKHSRSVFYLFTAMVISSVVIGSYCKTKFMPVSNANAATSSATSTTTSSTTADNKSKYADVDVAMELVKVGEHSYYVQGKAGIATDNAGFISNAGVVITDAGVVLFDALGTPSLANKLLQKIREITDQPIVKVVVSHYHADHIYGLQVFKEQGAEIIAPDGIYEYIDSDVASSRLEERQFSLDPWVNENTYIVKPDTILDATEKFTVGNIDFTINVIGKAHSDADLTLFVENDKVLFTGDILFEGRVPFIGNHTKHWLETLQSLETNQVTALVPGHGPAAKDPQKAITLTREYLAYMREKMAIAVEEMIDFDEAYEEVDWSKYAKLPAFEAANRRNAFQVYLSLELE</sequence>
<dbReference type="InterPro" id="IPR050855">
    <property type="entry name" value="NDM-1-like"/>
</dbReference>
<feature type="domain" description="Metallo-beta-lactamase" evidence="1">
    <location>
        <begin position="93"/>
        <end position="278"/>
    </location>
</feature>
<dbReference type="Gene3D" id="3.60.15.10">
    <property type="entry name" value="Ribonuclease Z/Hydroxyacylglutathione hydrolase-like"/>
    <property type="match status" value="1"/>
</dbReference>
<dbReference type="InterPro" id="IPR036866">
    <property type="entry name" value="RibonucZ/Hydroxyglut_hydro"/>
</dbReference>
<evidence type="ECO:0000313" key="3">
    <source>
        <dbReference type="Proteomes" id="UP000294887"/>
    </source>
</evidence>
<dbReference type="InterPro" id="IPR001279">
    <property type="entry name" value="Metallo-B-lactamas"/>
</dbReference>
<dbReference type="GO" id="GO:0016787">
    <property type="term" value="F:hydrolase activity"/>
    <property type="evidence" value="ECO:0007669"/>
    <property type="project" value="UniProtKB-KW"/>
</dbReference>
<protein>
    <submittedName>
        <fullName evidence="2">Glyoxylase-like metal-dependent hydrolase (Beta-lactamase superfamily II)</fullName>
    </submittedName>
</protein>
<dbReference type="PANTHER" id="PTHR42951:SF20">
    <property type="entry name" value="BETA LACTAMASE"/>
    <property type="match status" value="1"/>
</dbReference>
<dbReference type="CDD" id="cd16282">
    <property type="entry name" value="metallo-hydrolase-like_MBL-fold"/>
    <property type="match status" value="1"/>
</dbReference>
<evidence type="ECO:0000259" key="1">
    <source>
        <dbReference type="SMART" id="SM00849"/>
    </source>
</evidence>
<dbReference type="EMBL" id="SMFQ01000002">
    <property type="protein sequence ID" value="TCJ88244.1"/>
    <property type="molecule type" value="Genomic_DNA"/>
</dbReference>
<name>A0A4R1F6Q3_9GAMM</name>
<dbReference type="SMART" id="SM00849">
    <property type="entry name" value="Lactamase_B"/>
    <property type="match status" value="1"/>
</dbReference>
<reference evidence="2 3" key="1">
    <citation type="submission" date="2019-03" db="EMBL/GenBank/DDBJ databases">
        <title>Genomic Encyclopedia of Type Strains, Phase IV (KMG-IV): sequencing the most valuable type-strain genomes for metagenomic binning, comparative biology and taxonomic classification.</title>
        <authorList>
            <person name="Goeker M."/>
        </authorList>
    </citation>
    <scope>NUCLEOTIDE SEQUENCE [LARGE SCALE GENOMIC DNA]</scope>
    <source>
        <strain evidence="2 3">DSM 24830</strain>
    </source>
</reference>
<dbReference type="RefSeq" id="WP_131903957.1">
    <property type="nucleotide sequence ID" value="NZ_BAAAFU010000008.1"/>
</dbReference>
<keyword evidence="3" id="KW-1185">Reference proteome</keyword>
<proteinExistence type="predicted"/>
<dbReference type="Pfam" id="PF00753">
    <property type="entry name" value="Lactamase_B"/>
    <property type="match status" value="1"/>
</dbReference>
<dbReference type="Proteomes" id="UP000294887">
    <property type="component" value="Unassembled WGS sequence"/>
</dbReference>